<organism evidence="2 3">
    <name type="scientific">Homoserinimonas hongtaonis</name>
    <dbReference type="NCBI Taxonomy" id="2079791"/>
    <lineage>
        <taxon>Bacteria</taxon>
        <taxon>Bacillati</taxon>
        <taxon>Actinomycetota</taxon>
        <taxon>Actinomycetes</taxon>
        <taxon>Micrococcales</taxon>
        <taxon>Microbacteriaceae</taxon>
        <taxon>Homoserinimonas</taxon>
    </lineage>
</organism>
<evidence type="ECO:0000313" key="2">
    <source>
        <dbReference type="EMBL" id="PWB96379.1"/>
    </source>
</evidence>
<name>A0A2U1SXP6_9MICO</name>
<dbReference type="EMBL" id="QEEX01000002">
    <property type="protein sequence ID" value="PWB96379.1"/>
    <property type="molecule type" value="Genomic_DNA"/>
</dbReference>
<comment type="caution">
    <text evidence="2">The sequence shown here is derived from an EMBL/GenBank/DDBJ whole genome shotgun (WGS) entry which is preliminary data.</text>
</comment>
<keyword evidence="1" id="KW-0472">Membrane</keyword>
<sequence>MSPFVARPGYWLASAVGFVWAAAMSRGRIHRRRGVLVATGCPRWSFGRGGTTIGAVYLTRDATSDGVLDHEAVHRRQWRTYGLAFIPLYFAAGLDAHSNRFEIEAGLERGGYR</sequence>
<feature type="transmembrane region" description="Helical" evidence="1">
    <location>
        <begin position="6"/>
        <end position="23"/>
    </location>
</feature>
<dbReference type="AlphaFoldDB" id="A0A2U1SXP6"/>
<dbReference type="Proteomes" id="UP000244978">
    <property type="component" value="Unassembled WGS sequence"/>
</dbReference>
<protein>
    <submittedName>
        <fullName evidence="2">Fe-S oxidoreductase</fullName>
    </submittedName>
</protein>
<accession>A0A2U1SXP6</accession>
<keyword evidence="1" id="KW-0812">Transmembrane</keyword>
<reference evidence="3" key="1">
    <citation type="submission" date="2018-04" db="EMBL/GenBank/DDBJ databases">
        <authorList>
            <person name="Liu S."/>
            <person name="Wang Z."/>
            <person name="Li J."/>
        </authorList>
    </citation>
    <scope>NUCLEOTIDE SEQUENCE [LARGE SCALE GENOMIC DNA]</scope>
    <source>
        <strain evidence="3">S1194</strain>
    </source>
</reference>
<evidence type="ECO:0000313" key="3">
    <source>
        <dbReference type="Proteomes" id="UP000244978"/>
    </source>
</evidence>
<keyword evidence="1" id="KW-1133">Transmembrane helix</keyword>
<gene>
    <name evidence="2" type="ORF">DF220_12585</name>
</gene>
<proteinExistence type="predicted"/>
<keyword evidence="3" id="KW-1185">Reference proteome</keyword>
<evidence type="ECO:0000256" key="1">
    <source>
        <dbReference type="SAM" id="Phobius"/>
    </source>
</evidence>